<reference evidence="2 3" key="1">
    <citation type="submission" date="2022-10" db="EMBL/GenBank/DDBJ databases">
        <title>The complete genomes of actinobacterial strains from the NBC collection.</title>
        <authorList>
            <person name="Joergensen T.S."/>
            <person name="Alvarez Arevalo M."/>
            <person name="Sterndorff E.B."/>
            <person name="Faurdal D."/>
            <person name="Vuksanovic O."/>
            <person name="Mourched A.-S."/>
            <person name="Charusanti P."/>
            <person name="Shaw S."/>
            <person name="Blin K."/>
            <person name="Weber T."/>
        </authorList>
    </citation>
    <scope>NUCLEOTIDE SEQUENCE [LARGE SCALE GENOMIC DNA]</scope>
    <source>
        <strain evidence="2 3">NBC_00396</strain>
    </source>
</reference>
<feature type="transmembrane region" description="Helical" evidence="1">
    <location>
        <begin position="224"/>
        <end position="247"/>
    </location>
</feature>
<dbReference type="InterPro" id="IPR021315">
    <property type="entry name" value="Gap/Sap"/>
</dbReference>
<name>A0ABZ1PDH3_9ACTN</name>
<feature type="transmembrane region" description="Helical" evidence="1">
    <location>
        <begin position="98"/>
        <end position="115"/>
    </location>
</feature>
<dbReference type="RefSeq" id="WP_328368875.1">
    <property type="nucleotide sequence ID" value="NZ_CP107941.1"/>
</dbReference>
<proteinExistence type="predicted"/>
<feature type="transmembrane region" description="Helical" evidence="1">
    <location>
        <begin position="59"/>
        <end position="78"/>
    </location>
</feature>
<sequence length="255" mass="26982">MLLSTADATAPQPPENDLVTPELLLSLAGLALIDSTSIGTLFIPIWLLLAPGTVNARRILVYLGTIALFYFAVGLLLAVGGSQLADVLGGAMDNRPVLWAQLVLGVGLFALSFRYDGKRRPRGGGVLRWRDRVTAGDSSMRWLVGLALLAALAEVATMLPYLGAVGLLTTSGIGAAETVGLLAAYCVVMVLPAVLLLVARMAWPRLVEPVLVRLNGWIARHSGGMLGWVLGIAGFLVARDAVIRLGLLDELVIRL</sequence>
<keyword evidence="1" id="KW-0812">Transmembrane</keyword>
<feature type="transmembrane region" description="Helical" evidence="1">
    <location>
        <begin position="182"/>
        <end position="203"/>
    </location>
</feature>
<dbReference type="EMBL" id="CP107941">
    <property type="protein sequence ID" value="WUI81672.1"/>
    <property type="molecule type" value="Genomic_DNA"/>
</dbReference>
<accession>A0ABZ1PDH3</accession>
<dbReference type="Pfam" id="PF11139">
    <property type="entry name" value="SfLAP"/>
    <property type="match status" value="1"/>
</dbReference>
<protein>
    <submittedName>
        <fullName evidence="2">GAP family protein</fullName>
    </submittedName>
</protein>
<evidence type="ECO:0000313" key="2">
    <source>
        <dbReference type="EMBL" id="WUI81672.1"/>
    </source>
</evidence>
<keyword evidence="3" id="KW-1185">Reference proteome</keyword>
<keyword evidence="1" id="KW-1133">Transmembrane helix</keyword>
<organism evidence="2 3">
    <name type="scientific">Micromonospora zamorensis</name>
    <dbReference type="NCBI Taxonomy" id="709883"/>
    <lineage>
        <taxon>Bacteria</taxon>
        <taxon>Bacillati</taxon>
        <taxon>Actinomycetota</taxon>
        <taxon>Actinomycetes</taxon>
        <taxon>Micromonosporales</taxon>
        <taxon>Micromonosporaceae</taxon>
        <taxon>Micromonospora</taxon>
    </lineage>
</organism>
<evidence type="ECO:0000256" key="1">
    <source>
        <dbReference type="SAM" id="Phobius"/>
    </source>
</evidence>
<feature type="transmembrane region" description="Helical" evidence="1">
    <location>
        <begin position="142"/>
        <end position="162"/>
    </location>
</feature>
<dbReference type="Proteomes" id="UP001346877">
    <property type="component" value="Chromosome"/>
</dbReference>
<keyword evidence="1" id="KW-0472">Membrane</keyword>
<feature type="transmembrane region" description="Helical" evidence="1">
    <location>
        <begin position="23"/>
        <end position="47"/>
    </location>
</feature>
<gene>
    <name evidence="2" type="ORF">OG375_27865</name>
</gene>
<evidence type="ECO:0000313" key="3">
    <source>
        <dbReference type="Proteomes" id="UP001346877"/>
    </source>
</evidence>